<dbReference type="GO" id="GO:0016805">
    <property type="term" value="F:dipeptidase activity"/>
    <property type="evidence" value="ECO:0007669"/>
    <property type="project" value="InterPro"/>
</dbReference>
<dbReference type="Pfam" id="PF07687">
    <property type="entry name" value="M20_dimer"/>
    <property type="match status" value="1"/>
</dbReference>
<dbReference type="EMBL" id="CACRUP010000023">
    <property type="protein sequence ID" value="VYU16670.1"/>
    <property type="molecule type" value="Genomic_DNA"/>
</dbReference>
<dbReference type="GO" id="GO:0071713">
    <property type="term" value="F:para-aminobenzoyl-glutamate hydrolase activity"/>
    <property type="evidence" value="ECO:0007669"/>
    <property type="project" value="TreeGrafter"/>
</dbReference>
<evidence type="ECO:0000259" key="2">
    <source>
        <dbReference type="Pfam" id="PF07687"/>
    </source>
</evidence>
<organism evidence="3">
    <name type="scientific">Peptoniphilus gorbachii</name>
    <dbReference type="NCBI Taxonomy" id="411567"/>
    <lineage>
        <taxon>Bacteria</taxon>
        <taxon>Bacillati</taxon>
        <taxon>Bacillota</taxon>
        <taxon>Tissierellia</taxon>
        <taxon>Tissierellales</taxon>
        <taxon>Peptoniphilaceae</taxon>
        <taxon>Peptoniphilus</taxon>
    </lineage>
</organism>
<protein>
    <recommendedName>
        <fullName evidence="1">Peptidase M20 domain-containing protein 2</fullName>
    </recommendedName>
</protein>
<evidence type="ECO:0000256" key="1">
    <source>
        <dbReference type="PIRNR" id="PIRNR037226"/>
    </source>
</evidence>
<dbReference type="InterPro" id="IPR017439">
    <property type="entry name" value="Amidohydrolase"/>
</dbReference>
<dbReference type="InterPro" id="IPR036264">
    <property type="entry name" value="Bact_exopeptidase_dim_dom"/>
</dbReference>
<gene>
    <name evidence="3" type="primary">abgB</name>
    <name evidence="3" type="ORF">PGLFYP46_00404</name>
</gene>
<comment type="similarity">
    <text evidence="1">Belongs to the peptidase M20A family.</text>
</comment>
<accession>A0A6N3CIV8</accession>
<keyword evidence="3" id="KW-0378">Hydrolase</keyword>
<dbReference type="CDD" id="cd05672">
    <property type="entry name" value="M20_ACY1L2-like"/>
    <property type="match status" value="1"/>
</dbReference>
<evidence type="ECO:0000313" key="3">
    <source>
        <dbReference type="EMBL" id="VYU16670.1"/>
    </source>
</evidence>
<dbReference type="InterPro" id="IPR011650">
    <property type="entry name" value="Peptidase_M20_dimer"/>
</dbReference>
<dbReference type="PIRSF" id="PIRSF037226">
    <property type="entry name" value="Amidohydrolase_ACY1L2_prd"/>
    <property type="match status" value="1"/>
</dbReference>
<reference evidence="3" key="1">
    <citation type="submission" date="2019-11" db="EMBL/GenBank/DDBJ databases">
        <authorList>
            <person name="Feng L."/>
        </authorList>
    </citation>
    <scope>NUCLEOTIDE SEQUENCE</scope>
    <source>
        <strain evidence="3">PgorbachiiLFYP46</strain>
    </source>
</reference>
<feature type="domain" description="Peptidase M20 dimerisation" evidence="2">
    <location>
        <begin position="164"/>
        <end position="257"/>
    </location>
</feature>
<dbReference type="Gene3D" id="3.40.630.10">
    <property type="entry name" value="Zn peptidases"/>
    <property type="match status" value="1"/>
</dbReference>
<name>A0A6N3CIV8_9FIRM</name>
<dbReference type="SUPFAM" id="SSF55031">
    <property type="entry name" value="Bacterial exopeptidase dimerisation domain"/>
    <property type="match status" value="1"/>
</dbReference>
<dbReference type="NCBIfam" id="TIGR01891">
    <property type="entry name" value="amidohydrolases"/>
    <property type="match status" value="1"/>
</dbReference>
<dbReference type="GO" id="GO:0005737">
    <property type="term" value="C:cytoplasm"/>
    <property type="evidence" value="ECO:0007669"/>
    <property type="project" value="TreeGrafter"/>
</dbReference>
<dbReference type="AlphaFoldDB" id="A0A6N3CIV8"/>
<dbReference type="InterPro" id="IPR017144">
    <property type="entry name" value="Xaa-Arg_dipeptidase"/>
</dbReference>
<dbReference type="FunFam" id="3.30.70.360:FF:000004">
    <property type="entry name" value="Peptidase M20 domain-containing protein 2"/>
    <property type="match status" value="1"/>
</dbReference>
<dbReference type="PANTHER" id="PTHR30575:SF0">
    <property type="entry name" value="XAA-ARG DIPEPTIDASE"/>
    <property type="match status" value="1"/>
</dbReference>
<sequence>MDILKKVEEISGELDELRKFIYENPELGFEEYKSSKAHMDLLKKHGFKIECPYMDCPTSFKAVYDSKKEGRTISYLSEYDALPGIGHGCGHNVLGATATGAGIVLSNLIDEIGGRVIVFGTAAEEVGGTKIEIANSNELADVDVAIEMHPASYNSLTPNSLALATRRFEFFGKTSHAADAPEKGINALDAQIVLFSAINALRQETKDGVRIHGIIKDGGKAANIIPDYTDSRFYARSPEKKDLLEILEKLENCAKGAALATGCQVKISEYEKGNDNTVRNLHFNEVLREKMEKYFDEEIKDVELNKGSTDAGNFSHEIPTLHGYFKIADEGVSGHTVELRDATLTDYAFSQMKKTIAAIVEVGIEILENDEVYEKIRKEFEESIKSGKIIPHNKLNKE</sequence>
<dbReference type="SUPFAM" id="SSF53187">
    <property type="entry name" value="Zn-dependent exopeptidases"/>
    <property type="match status" value="1"/>
</dbReference>
<dbReference type="GO" id="GO:0046657">
    <property type="term" value="P:folic acid catabolic process"/>
    <property type="evidence" value="ECO:0007669"/>
    <property type="project" value="TreeGrafter"/>
</dbReference>
<dbReference type="Pfam" id="PF01546">
    <property type="entry name" value="Peptidase_M20"/>
    <property type="match status" value="1"/>
</dbReference>
<proteinExistence type="inferred from homology"/>
<dbReference type="InterPro" id="IPR052030">
    <property type="entry name" value="Peptidase_M20/M20A_hydrolases"/>
</dbReference>
<dbReference type="InterPro" id="IPR002933">
    <property type="entry name" value="Peptidase_M20"/>
</dbReference>
<dbReference type="Gene3D" id="3.30.70.360">
    <property type="match status" value="1"/>
</dbReference>
<dbReference type="RefSeq" id="WP_156702346.1">
    <property type="nucleotide sequence ID" value="NZ_CACRUP010000023.1"/>
</dbReference>
<dbReference type="PANTHER" id="PTHR30575">
    <property type="entry name" value="PEPTIDASE M20"/>
    <property type="match status" value="1"/>
</dbReference>